<dbReference type="Gene3D" id="1.10.287.100">
    <property type="match status" value="1"/>
</dbReference>
<dbReference type="InterPro" id="IPR009088">
    <property type="entry name" value="TFIIA_b-brl"/>
</dbReference>
<evidence type="ECO:0000256" key="6">
    <source>
        <dbReference type="SAM" id="MobiDB-lite"/>
    </source>
</evidence>
<dbReference type="SUPFAM" id="SSF47396">
    <property type="entry name" value="Transcription factor IIA (TFIIA), alpha-helical domain"/>
    <property type="match status" value="1"/>
</dbReference>
<dbReference type="InterPro" id="IPR016024">
    <property type="entry name" value="ARM-type_fold"/>
</dbReference>
<dbReference type="PANTHER" id="PTHR12694">
    <property type="entry name" value="TRANSCRIPTION INITIATION FACTOR IIA SUBUNIT 1"/>
    <property type="match status" value="1"/>
</dbReference>
<dbReference type="InterPro" id="IPR004855">
    <property type="entry name" value="TFIIA_asu/bsu"/>
</dbReference>
<protein>
    <submittedName>
        <fullName evidence="7">Putative transcription initiation factor iia subunit 1 isoform 2</fullName>
    </submittedName>
</protein>
<dbReference type="SUPFAM" id="SSF48371">
    <property type="entry name" value="ARM repeat"/>
    <property type="match status" value="1"/>
</dbReference>
<comment type="similarity">
    <text evidence="2">Belongs to the TFIIA subunit 1 family.</text>
</comment>
<keyword evidence="7" id="KW-0648">Protein biosynthesis</keyword>
<feature type="region of interest" description="Disordered" evidence="6">
    <location>
        <begin position="199"/>
        <end position="280"/>
    </location>
</feature>
<dbReference type="CDD" id="cd07976">
    <property type="entry name" value="TFIIA_alpha_beta_like"/>
    <property type="match status" value="2"/>
</dbReference>
<keyword evidence="5" id="KW-0539">Nucleus</keyword>
<proteinExistence type="evidence at transcript level"/>
<dbReference type="Gene3D" id="2.30.18.10">
    <property type="entry name" value="Transcription factor IIA (TFIIA), beta-barrel domain"/>
    <property type="match status" value="1"/>
</dbReference>
<evidence type="ECO:0000256" key="2">
    <source>
        <dbReference type="ARBA" id="ARBA00010059"/>
    </source>
</evidence>
<feature type="compositionally biased region" description="Acidic residues" evidence="6">
    <location>
        <begin position="222"/>
        <end position="279"/>
    </location>
</feature>
<evidence type="ECO:0000256" key="5">
    <source>
        <dbReference type="ARBA" id="ARBA00023242"/>
    </source>
</evidence>
<keyword evidence="7" id="KW-0396">Initiation factor</keyword>
<reference evidence="7" key="1">
    <citation type="journal article" date="2014" name="PLoS Negl. Trop. Dis.">
        <title>An updated insight into the Sialotranscriptome of Triatoma infestans: developmental stage and geographic variations.</title>
        <authorList>
            <person name="Schwarz A."/>
            <person name="Medrano-Mercado N."/>
            <person name="Schaub G.A."/>
            <person name="Struchiner C.J."/>
            <person name="Bargues M.D."/>
            <person name="Levy M.Z."/>
            <person name="Ribeiro J.M."/>
        </authorList>
    </citation>
    <scope>NUCLEOTIDE SEQUENCE</scope>
    <source>
        <strain evidence="7">Chile</strain>
        <tissue evidence="7">Salivary glands</tissue>
    </source>
</reference>
<dbReference type="GO" id="GO:0005672">
    <property type="term" value="C:transcription factor TFIIA complex"/>
    <property type="evidence" value="ECO:0007669"/>
    <property type="project" value="InterPro"/>
</dbReference>
<dbReference type="GO" id="GO:0006367">
    <property type="term" value="P:transcription initiation at RNA polymerase II promoter"/>
    <property type="evidence" value="ECO:0007669"/>
    <property type="project" value="InterPro"/>
</dbReference>
<sequence length="325" mass="35538">MSLSQSTVARLYASVIEDVIGGVREYFVDEGIDEQVLMELKSSWEKRLQETRAVEVKPDVDPQPPPLLNKQQNNVTKTALSNHLSQNTTGGQPAVPIQNVSIQITLPAQQGVPGAQPRAITIQVPASALQGNQLQAVLTGPVISATMSLPQHLATTLLQQHVTAALQGQASASVIQMPTSHATTIQNNENTNNRQTFQTQAQEAGVQSTGGVAQLDGHNDTSDEEDDDDEEEEDEAEDDDDEGDDKEDEENDDLDGGAEEEPLNSGDDVSEEDPSEMFETDNVVVCQYDKITRTRNKWKFYLKDGIMNLGGKDYIFQKSNGDAEW</sequence>
<dbReference type="SUPFAM" id="SSF50784">
    <property type="entry name" value="Transcription factor IIA (TFIIA), beta-barrel domain"/>
    <property type="match status" value="1"/>
</dbReference>
<name>A0A023F0I1_TRIIF</name>
<dbReference type="GO" id="GO:0003743">
    <property type="term" value="F:translation initiation factor activity"/>
    <property type="evidence" value="ECO:0007669"/>
    <property type="project" value="UniProtKB-KW"/>
</dbReference>
<feature type="compositionally biased region" description="Polar residues" evidence="6">
    <location>
        <begin position="199"/>
        <end position="211"/>
    </location>
</feature>
<dbReference type="FunFam" id="1.10.287.100:FF:000001">
    <property type="entry name" value="Transcription initiation factor IIA subunit"/>
    <property type="match status" value="1"/>
</dbReference>
<evidence type="ECO:0000256" key="3">
    <source>
        <dbReference type="ARBA" id="ARBA00023015"/>
    </source>
</evidence>
<dbReference type="AlphaFoldDB" id="A0A023F0I1"/>
<dbReference type="FunFam" id="2.30.18.10:FF:000002">
    <property type="entry name" value="Transcription initiation factor IIA subunit 1"/>
    <property type="match status" value="1"/>
</dbReference>
<comment type="subcellular location">
    <subcellularLocation>
        <location evidence="1">Nucleus</location>
    </subcellularLocation>
</comment>
<evidence type="ECO:0000313" key="7">
    <source>
        <dbReference type="EMBL" id="JAC14486.1"/>
    </source>
</evidence>
<dbReference type="SMART" id="SM01371">
    <property type="entry name" value="TFIIA"/>
    <property type="match status" value="1"/>
</dbReference>
<keyword evidence="4" id="KW-0804">Transcription</keyword>
<dbReference type="Pfam" id="PF03153">
    <property type="entry name" value="TFIIA"/>
    <property type="match status" value="1"/>
</dbReference>
<accession>A0A023F0I1</accession>
<dbReference type="PANTHER" id="PTHR12694:SF8">
    <property type="entry name" value="TRANSCRIPTION INITIATION FACTOR IIA SUBUNIT 1"/>
    <property type="match status" value="1"/>
</dbReference>
<dbReference type="EMBL" id="GBBI01004226">
    <property type="protein sequence ID" value="JAC14486.1"/>
    <property type="molecule type" value="mRNA"/>
</dbReference>
<keyword evidence="3" id="KW-0805">Transcription regulation</keyword>
<evidence type="ECO:0000256" key="1">
    <source>
        <dbReference type="ARBA" id="ARBA00004123"/>
    </source>
</evidence>
<organism evidence="7">
    <name type="scientific">Triatoma infestans</name>
    <name type="common">Assassin bug</name>
    <dbReference type="NCBI Taxonomy" id="30076"/>
    <lineage>
        <taxon>Eukaryota</taxon>
        <taxon>Metazoa</taxon>
        <taxon>Ecdysozoa</taxon>
        <taxon>Arthropoda</taxon>
        <taxon>Hexapoda</taxon>
        <taxon>Insecta</taxon>
        <taxon>Pterygota</taxon>
        <taxon>Neoptera</taxon>
        <taxon>Paraneoptera</taxon>
        <taxon>Hemiptera</taxon>
        <taxon>Heteroptera</taxon>
        <taxon>Panheteroptera</taxon>
        <taxon>Cimicomorpha</taxon>
        <taxon>Reduviidae</taxon>
        <taxon>Triatominae</taxon>
        <taxon>Triatoma</taxon>
    </lineage>
</organism>
<evidence type="ECO:0000256" key="4">
    <source>
        <dbReference type="ARBA" id="ARBA00023163"/>
    </source>
</evidence>